<dbReference type="Proteomes" id="UP000429607">
    <property type="component" value="Unassembled WGS sequence"/>
</dbReference>
<evidence type="ECO:0000313" key="1">
    <source>
        <dbReference type="EMBL" id="KAE9003706.1"/>
    </source>
</evidence>
<name>A0A6A3K865_9STRA</name>
<evidence type="ECO:0000313" key="6">
    <source>
        <dbReference type="Proteomes" id="UP000435112"/>
    </source>
</evidence>
<sequence>MLIGVYCQEGLYGANRNTADATVLPKRDRIQVL</sequence>
<dbReference type="EMBL" id="QXFT01001165">
    <property type="protein sequence ID" value="KAE9326779.1"/>
    <property type="molecule type" value="Genomic_DNA"/>
</dbReference>
<evidence type="ECO:0000313" key="5">
    <source>
        <dbReference type="Proteomes" id="UP000434957"/>
    </source>
</evidence>
<protein>
    <submittedName>
        <fullName evidence="1">Uncharacterized protein</fullName>
    </submittedName>
</protein>
<accession>A0A6A3K865</accession>
<keyword evidence="5" id="KW-1185">Reference proteome</keyword>
<reference evidence="4 6" key="1">
    <citation type="submission" date="2018-09" db="EMBL/GenBank/DDBJ databases">
        <title>Genomic investigation of the strawberry pathogen Phytophthora fragariae indicates pathogenicity is determined by transcriptional variation in three key races.</title>
        <authorList>
            <person name="Adams T.M."/>
            <person name="Armitage A.D."/>
            <person name="Sobczyk M.K."/>
            <person name="Bates H.J."/>
            <person name="Dunwell J.M."/>
            <person name="Nellist C.F."/>
            <person name="Harrison R.J."/>
        </authorList>
    </citation>
    <scope>NUCLEOTIDE SEQUENCE [LARGE SCALE GENOMIC DNA]</scope>
    <source>
        <strain evidence="2 4">SCRP249</strain>
        <strain evidence="1 6">SCRP324</strain>
        <strain evidence="3 5">SCRP333</strain>
    </source>
</reference>
<dbReference type="OrthoDB" id="10295307at2759"/>
<dbReference type="EMBL" id="QXFV01000070">
    <property type="protein sequence ID" value="KAE9050714.1"/>
    <property type="molecule type" value="Genomic_DNA"/>
</dbReference>
<dbReference type="EMBL" id="QXFU01001376">
    <property type="protein sequence ID" value="KAE9003706.1"/>
    <property type="molecule type" value="Genomic_DNA"/>
</dbReference>
<comment type="caution">
    <text evidence="1">The sequence shown here is derived from an EMBL/GenBank/DDBJ whole genome shotgun (WGS) entry which is preliminary data.</text>
</comment>
<evidence type="ECO:0000313" key="2">
    <source>
        <dbReference type="EMBL" id="KAE9050714.1"/>
    </source>
</evidence>
<proteinExistence type="predicted"/>
<evidence type="ECO:0000313" key="4">
    <source>
        <dbReference type="Proteomes" id="UP000429607"/>
    </source>
</evidence>
<dbReference type="Proteomes" id="UP000434957">
    <property type="component" value="Unassembled WGS sequence"/>
</dbReference>
<organism evidence="1 6">
    <name type="scientific">Phytophthora rubi</name>
    <dbReference type="NCBI Taxonomy" id="129364"/>
    <lineage>
        <taxon>Eukaryota</taxon>
        <taxon>Sar</taxon>
        <taxon>Stramenopiles</taxon>
        <taxon>Oomycota</taxon>
        <taxon>Peronosporomycetes</taxon>
        <taxon>Peronosporales</taxon>
        <taxon>Peronosporaceae</taxon>
        <taxon>Phytophthora</taxon>
    </lineage>
</organism>
<evidence type="ECO:0000313" key="3">
    <source>
        <dbReference type="EMBL" id="KAE9326779.1"/>
    </source>
</evidence>
<gene>
    <name evidence="2" type="ORF">PR001_g2123</name>
    <name evidence="1" type="ORF">PR002_g17260</name>
    <name evidence="3" type="ORF">PR003_g16174</name>
</gene>
<dbReference type="Proteomes" id="UP000435112">
    <property type="component" value="Unassembled WGS sequence"/>
</dbReference>
<dbReference type="AlphaFoldDB" id="A0A6A3K865"/>